<proteinExistence type="predicted"/>
<reference evidence="5" key="1">
    <citation type="submission" date="2022-10" db="EMBL/GenBank/DDBJ databases">
        <title>Novel sulphate-reducing endosymbionts in the free-living metamonad Anaeramoeba.</title>
        <authorList>
            <person name="Jerlstrom-Hultqvist J."/>
            <person name="Cepicka I."/>
            <person name="Gallot-Lavallee L."/>
            <person name="Salas-Leiva D."/>
            <person name="Curtis B.A."/>
            <person name="Zahonova K."/>
            <person name="Pipaliya S."/>
            <person name="Dacks J."/>
            <person name="Roger A.J."/>
        </authorList>
    </citation>
    <scope>NUCLEOTIDE SEQUENCE</scope>
    <source>
        <strain evidence="5">BMAN</strain>
    </source>
</reference>
<dbReference type="GO" id="GO:0008270">
    <property type="term" value="F:zinc ion binding"/>
    <property type="evidence" value="ECO:0007669"/>
    <property type="project" value="UniProtKB-KW"/>
</dbReference>
<dbReference type="InterPro" id="IPR000571">
    <property type="entry name" value="Znf_CCCH"/>
</dbReference>
<dbReference type="GO" id="GO:0003950">
    <property type="term" value="F:NAD+ poly-ADP-ribosyltransferase activity"/>
    <property type="evidence" value="ECO:0007669"/>
    <property type="project" value="InterPro"/>
</dbReference>
<keyword evidence="6" id="KW-1185">Reference proteome</keyword>
<sequence>MRRNPNYNRKSNKKHSFAFQTNTNQPEKNDHMDINRLNQMIEYTKTQITFSRNPSPKKKTKKNRSNQNKLILPPQITKEWCIKNGVCIKFFLRNYCNNPKCNFRHPAQFLRCKDIDSPDGCCNISCPFSHPNPLNSFHLNALKGKKINSFNLKKLKFKIPFREMEQKECESWKKTGQCSDLSCKFQHKGSEAQKSSKNYSDYNMKPKEYTLRDATDSEKFEIKNIWESQGKQKTPPQILKIQMIENEFLKVRHSFFMLKAKQDDSFEGLLWGFHGTKQENIDPICRGGFASDKRFAQAFGKGTYFARDPNVSVSYCYPDHQMFLCQLCIIKEKYLYQETHFYYIIQDVEFLRPIAIITFL</sequence>
<protein>
    <submittedName>
        <fullName evidence="5">Poly [adp-ribose] polymerase</fullName>
    </submittedName>
</protein>
<feature type="domain" description="C3H1-type" evidence="3">
    <location>
        <begin position="86"/>
        <end position="108"/>
    </location>
</feature>
<evidence type="ECO:0000256" key="2">
    <source>
        <dbReference type="SAM" id="MobiDB-lite"/>
    </source>
</evidence>
<dbReference type="PROSITE" id="PS51059">
    <property type="entry name" value="PARP_CATALYTIC"/>
    <property type="match status" value="1"/>
</dbReference>
<dbReference type="InterPro" id="IPR012317">
    <property type="entry name" value="Poly(ADP-ribose)pol_cat_dom"/>
</dbReference>
<dbReference type="Proteomes" id="UP001149090">
    <property type="component" value="Unassembled WGS sequence"/>
</dbReference>
<dbReference type="SUPFAM" id="SSF56399">
    <property type="entry name" value="ADP-ribosylation"/>
    <property type="match status" value="1"/>
</dbReference>
<feature type="region of interest" description="Disordered" evidence="2">
    <location>
        <begin position="1"/>
        <end position="30"/>
    </location>
</feature>
<feature type="domain" description="PARP catalytic" evidence="4">
    <location>
        <begin position="196"/>
        <end position="360"/>
    </location>
</feature>
<dbReference type="PROSITE" id="PS50103">
    <property type="entry name" value="ZF_C3H1"/>
    <property type="match status" value="1"/>
</dbReference>
<dbReference type="OrthoDB" id="6133115at2759"/>
<keyword evidence="1" id="KW-0863">Zinc-finger</keyword>
<evidence type="ECO:0000259" key="3">
    <source>
        <dbReference type="PROSITE" id="PS50103"/>
    </source>
</evidence>
<dbReference type="SMART" id="SM00356">
    <property type="entry name" value="ZnF_C3H1"/>
    <property type="match status" value="2"/>
</dbReference>
<organism evidence="5 6">
    <name type="scientific">Anaeramoeba ignava</name>
    <name type="common">Anaerobic marine amoeba</name>
    <dbReference type="NCBI Taxonomy" id="1746090"/>
    <lineage>
        <taxon>Eukaryota</taxon>
        <taxon>Metamonada</taxon>
        <taxon>Anaeramoebidae</taxon>
        <taxon>Anaeramoeba</taxon>
    </lineage>
</organism>
<evidence type="ECO:0000259" key="4">
    <source>
        <dbReference type="PROSITE" id="PS51059"/>
    </source>
</evidence>
<evidence type="ECO:0000256" key="1">
    <source>
        <dbReference type="PROSITE-ProRule" id="PRU00723"/>
    </source>
</evidence>
<dbReference type="Gene3D" id="3.90.228.10">
    <property type="match status" value="1"/>
</dbReference>
<dbReference type="PANTHER" id="PTHR45740:SF2">
    <property type="entry name" value="POLY [ADP-RIBOSE] POLYMERASE"/>
    <property type="match status" value="1"/>
</dbReference>
<name>A0A9Q0LB90_ANAIG</name>
<dbReference type="InterPro" id="IPR051712">
    <property type="entry name" value="ARTD-AVP"/>
</dbReference>
<feature type="zinc finger region" description="C3H1-type" evidence="1">
    <location>
        <begin position="86"/>
        <end position="108"/>
    </location>
</feature>
<comment type="caution">
    <text evidence="5">The sequence shown here is derived from an EMBL/GenBank/DDBJ whole genome shotgun (WGS) entry which is preliminary data.</text>
</comment>
<accession>A0A9Q0LB90</accession>
<dbReference type="GO" id="GO:1990404">
    <property type="term" value="F:NAD+-protein mono-ADP-ribosyltransferase activity"/>
    <property type="evidence" value="ECO:0007669"/>
    <property type="project" value="TreeGrafter"/>
</dbReference>
<dbReference type="AlphaFoldDB" id="A0A9Q0LB90"/>
<dbReference type="GO" id="GO:0005634">
    <property type="term" value="C:nucleus"/>
    <property type="evidence" value="ECO:0007669"/>
    <property type="project" value="TreeGrafter"/>
</dbReference>
<dbReference type="PANTHER" id="PTHR45740">
    <property type="entry name" value="POLY [ADP-RIBOSE] POLYMERASE"/>
    <property type="match status" value="1"/>
</dbReference>
<dbReference type="Pfam" id="PF00644">
    <property type="entry name" value="PARP"/>
    <property type="match status" value="1"/>
</dbReference>
<evidence type="ECO:0000313" key="6">
    <source>
        <dbReference type="Proteomes" id="UP001149090"/>
    </source>
</evidence>
<gene>
    <name evidence="5" type="ORF">M0811_02081</name>
</gene>
<evidence type="ECO:0000313" key="5">
    <source>
        <dbReference type="EMBL" id="KAJ5069511.1"/>
    </source>
</evidence>
<keyword evidence="1" id="KW-0862">Zinc</keyword>
<keyword evidence="1" id="KW-0479">Metal-binding</keyword>
<dbReference type="OMA" id="ENIDPIC"/>
<dbReference type="EMBL" id="JAPDFW010000103">
    <property type="protein sequence ID" value="KAJ5069511.1"/>
    <property type="molecule type" value="Genomic_DNA"/>
</dbReference>